<dbReference type="NCBIfam" id="TIGR01869">
    <property type="entry name" value="casC_Cse4"/>
    <property type="match status" value="1"/>
</dbReference>
<keyword evidence="2" id="KW-1185">Reference proteome</keyword>
<accession>A0A5C5B9Z7</accession>
<dbReference type="AlphaFoldDB" id="A0A5C5B9Z7"/>
<dbReference type="InterPro" id="IPR010148">
    <property type="entry name" value="CRISPR-assoc_prot_CT1975"/>
</dbReference>
<evidence type="ECO:0000313" key="1">
    <source>
        <dbReference type="EMBL" id="TNU73349.1"/>
    </source>
</evidence>
<dbReference type="Proteomes" id="UP000313849">
    <property type="component" value="Unassembled WGS sequence"/>
</dbReference>
<dbReference type="EMBL" id="VENP01000050">
    <property type="protein sequence ID" value="TNU73349.1"/>
    <property type="molecule type" value="Genomic_DNA"/>
</dbReference>
<dbReference type="RefSeq" id="WP_139987365.1">
    <property type="nucleotide sequence ID" value="NZ_VENP01000050.1"/>
</dbReference>
<protein>
    <submittedName>
        <fullName evidence="1">Type I-E CRISPR-associated protein Cas7/Cse4/CasC</fullName>
    </submittedName>
</protein>
<dbReference type="OrthoDB" id="5291250at2"/>
<sequence>MTRTFIDVHILQTVPPSCVNRDDTGSPKSARYGGVKRARVSSQAWKRATRKAFDDLLEASDLGVRTKRVVDMVTEDLVASGVSSEDAEPLATEAVLSSGLKLTKARKGTRQETEFLVLVSWQQAQALAGLARAALESAGGEITGALADLKSAEGKRAAKRILQQGNSLDLALFGRMVANDTDLNVDATCQVAHALSVHAADSEFDYFTAVDDLKVGADDTDGAADAGAGMIGTVEFTSATLYRYASIDAVHLAEALGDAEMTERGIAAFLQAFVTSMPTGKINTFGNRTLPEAVVVSIREDQPVSYVGAFETPIESRTGYVVPAAAALRDWATDTSEAYGVDPVATWVVGVGAAGDSLAGLGERLPFAQLPDAVAHGAVARVRESV</sequence>
<evidence type="ECO:0000313" key="2">
    <source>
        <dbReference type="Proteomes" id="UP000313849"/>
    </source>
</evidence>
<comment type="caution">
    <text evidence="1">The sequence shown here is derived from an EMBL/GenBank/DDBJ whole genome shotgun (WGS) entry which is preliminary data.</text>
</comment>
<reference evidence="1 2" key="1">
    <citation type="submission" date="2019-06" db="EMBL/GenBank/DDBJ databases">
        <title>Draft genome sequence of Miniimonas arenae KCTC 19750T isolated from sea sand.</title>
        <authorList>
            <person name="Park S.-J."/>
        </authorList>
    </citation>
    <scope>NUCLEOTIDE SEQUENCE [LARGE SCALE GENOMIC DNA]</scope>
    <source>
        <strain evidence="1 2">KCTC 19750</strain>
    </source>
</reference>
<gene>
    <name evidence="1" type="primary">cas7e</name>
    <name evidence="1" type="ORF">FH969_11785</name>
</gene>
<organism evidence="1 2">
    <name type="scientific">Miniimonas arenae</name>
    <dbReference type="NCBI Taxonomy" id="676201"/>
    <lineage>
        <taxon>Bacteria</taxon>
        <taxon>Bacillati</taxon>
        <taxon>Actinomycetota</taxon>
        <taxon>Actinomycetes</taxon>
        <taxon>Micrococcales</taxon>
        <taxon>Beutenbergiaceae</taxon>
        <taxon>Miniimonas</taxon>
    </lineage>
</organism>
<dbReference type="Pfam" id="PF09344">
    <property type="entry name" value="Cas_CT1975"/>
    <property type="match status" value="1"/>
</dbReference>
<name>A0A5C5B9Z7_9MICO</name>
<proteinExistence type="predicted"/>